<feature type="signal peptide" evidence="2">
    <location>
        <begin position="1"/>
        <end position="20"/>
    </location>
</feature>
<evidence type="ECO:0000313" key="3">
    <source>
        <dbReference type="EMBL" id="KXJ89779.1"/>
    </source>
</evidence>
<keyword evidence="2" id="KW-0732">Signal</keyword>
<keyword evidence="4" id="KW-1185">Reference proteome</keyword>
<evidence type="ECO:0000256" key="1">
    <source>
        <dbReference type="SAM" id="MobiDB-lite"/>
    </source>
</evidence>
<proteinExistence type="predicted"/>
<reference evidence="4" key="1">
    <citation type="submission" date="2016-02" db="EMBL/GenBank/DDBJ databases">
        <title>Draft genome sequence of Microdochium bolleyi, a fungal endophyte of beachgrass.</title>
        <authorList>
            <consortium name="DOE Joint Genome Institute"/>
            <person name="David A.S."/>
            <person name="May G."/>
            <person name="Haridas S."/>
            <person name="Lim J."/>
            <person name="Wang M."/>
            <person name="Labutti K."/>
            <person name="Lipzen A."/>
            <person name="Barry K."/>
            <person name="Grigoriev I.V."/>
        </authorList>
    </citation>
    <scope>NUCLEOTIDE SEQUENCE [LARGE SCALE GENOMIC DNA]</scope>
    <source>
        <strain evidence="4">J235TASD1</strain>
    </source>
</reference>
<evidence type="ECO:0008006" key="5">
    <source>
        <dbReference type="Google" id="ProtNLM"/>
    </source>
</evidence>
<feature type="compositionally biased region" description="Low complexity" evidence="1">
    <location>
        <begin position="214"/>
        <end position="239"/>
    </location>
</feature>
<name>A0A136IYB6_9PEZI</name>
<gene>
    <name evidence="3" type="ORF">Micbo1qcDRAFT_196563</name>
</gene>
<dbReference type="InParanoid" id="A0A136IYB6"/>
<protein>
    <recommendedName>
        <fullName evidence="5">GPI anchored protein</fullName>
    </recommendedName>
</protein>
<dbReference type="STRING" id="196109.A0A136IYB6"/>
<accession>A0A136IYB6</accession>
<organism evidence="3 4">
    <name type="scientific">Microdochium bolleyi</name>
    <dbReference type="NCBI Taxonomy" id="196109"/>
    <lineage>
        <taxon>Eukaryota</taxon>
        <taxon>Fungi</taxon>
        <taxon>Dikarya</taxon>
        <taxon>Ascomycota</taxon>
        <taxon>Pezizomycotina</taxon>
        <taxon>Sordariomycetes</taxon>
        <taxon>Xylariomycetidae</taxon>
        <taxon>Xylariales</taxon>
        <taxon>Microdochiaceae</taxon>
        <taxon>Microdochium</taxon>
    </lineage>
</organism>
<dbReference type="AlphaFoldDB" id="A0A136IYB6"/>
<feature type="region of interest" description="Disordered" evidence="1">
    <location>
        <begin position="183"/>
        <end position="249"/>
    </location>
</feature>
<evidence type="ECO:0000256" key="2">
    <source>
        <dbReference type="SAM" id="SignalP"/>
    </source>
</evidence>
<feature type="compositionally biased region" description="Low complexity" evidence="1">
    <location>
        <begin position="183"/>
        <end position="203"/>
    </location>
</feature>
<dbReference type="Proteomes" id="UP000070501">
    <property type="component" value="Unassembled WGS sequence"/>
</dbReference>
<dbReference type="OrthoDB" id="5152093at2759"/>
<feature type="chain" id="PRO_5007293321" description="GPI anchored protein" evidence="2">
    <location>
        <begin position="21"/>
        <end position="274"/>
    </location>
</feature>
<dbReference type="EMBL" id="KQ964254">
    <property type="protein sequence ID" value="KXJ89779.1"/>
    <property type="molecule type" value="Genomic_DNA"/>
</dbReference>
<sequence>MRSHFQLLGLFLLPLALVNGQSESIPREELASPLKTEDFSAARIVSNSLLSNRQTCPGGYCEGVCMTIGGTCCNDGNGYCKAGYYCTATACCKKGSVCSGGAPAPIPTFSLPPVPTFSPPPSTGGGTCGVNQAPCDNGCMTLGNTCCNDGSGSCKPGYYCTATACCRIGQICSGGGGGGTLTSNPTGTAATTPTSTRSSSTADDTPDFGGATQPGDTTTSSSRTSTRSSTTTAGATSAPPAFPGGTGAGAQLEPHAKLAAGLIGAVAGAAAILF</sequence>
<evidence type="ECO:0000313" key="4">
    <source>
        <dbReference type="Proteomes" id="UP000070501"/>
    </source>
</evidence>